<accession>A0ABQ4SKG4</accession>
<gene>
    <name evidence="1" type="ORF">GMJLKIPL_4110</name>
</gene>
<evidence type="ECO:0008006" key="3">
    <source>
        <dbReference type="Google" id="ProtNLM"/>
    </source>
</evidence>
<dbReference type="Proteomes" id="UP001055153">
    <property type="component" value="Unassembled WGS sequence"/>
</dbReference>
<organism evidence="1 2">
    <name type="scientific">Methylobacterium isbiliense</name>
    <dbReference type="NCBI Taxonomy" id="315478"/>
    <lineage>
        <taxon>Bacteria</taxon>
        <taxon>Pseudomonadati</taxon>
        <taxon>Pseudomonadota</taxon>
        <taxon>Alphaproteobacteria</taxon>
        <taxon>Hyphomicrobiales</taxon>
        <taxon>Methylobacteriaceae</taxon>
        <taxon>Methylobacterium</taxon>
    </lineage>
</organism>
<reference evidence="1" key="1">
    <citation type="journal article" date="2021" name="Front. Microbiol.">
        <title>Comprehensive Comparative Genomics and Phenotyping of Methylobacterium Species.</title>
        <authorList>
            <person name="Alessa O."/>
            <person name="Ogura Y."/>
            <person name="Fujitani Y."/>
            <person name="Takami H."/>
            <person name="Hayashi T."/>
            <person name="Sahin N."/>
            <person name="Tani A."/>
        </authorList>
    </citation>
    <scope>NUCLEOTIDE SEQUENCE</scope>
    <source>
        <strain evidence="1">DSM 17168</strain>
    </source>
</reference>
<keyword evidence="2" id="KW-1185">Reference proteome</keyword>
<reference evidence="1" key="2">
    <citation type="submission" date="2021-08" db="EMBL/GenBank/DDBJ databases">
        <authorList>
            <person name="Tani A."/>
            <person name="Ola A."/>
            <person name="Ogura Y."/>
            <person name="Katsura K."/>
            <person name="Hayashi T."/>
        </authorList>
    </citation>
    <scope>NUCLEOTIDE SEQUENCE</scope>
    <source>
        <strain evidence="1">DSM 17168</strain>
    </source>
</reference>
<dbReference type="EMBL" id="BPQQ01000048">
    <property type="protein sequence ID" value="GJE02166.1"/>
    <property type="molecule type" value="Genomic_DNA"/>
</dbReference>
<proteinExistence type="predicted"/>
<name>A0ABQ4SKG4_9HYPH</name>
<comment type="caution">
    <text evidence="1">The sequence shown here is derived from an EMBL/GenBank/DDBJ whole genome shotgun (WGS) entry which is preliminary data.</text>
</comment>
<evidence type="ECO:0000313" key="2">
    <source>
        <dbReference type="Proteomes" id="UP001055153"/>
    </source>
</evidence>
<sequence>MGMVLDAFATTSDDFAQLGINQLLTATADPTRSAVEALNAGLAVVASIGARNEAEAQLGIQMAATHEAAMRMLRVAASGADPKTTEVYGNLATKLLRTYTAQIEALAKLKRGGEQTVRVEHVHVHAGGQAIVGNVNSDRRGGGSVRT</sequence>
<protein>
    <recommendedName>
        <fullName evidence="3">Phasin domain-containing protein</fullName>
    </recommendedName>
</protein>
<evidence type="ECO:0000313" key="1">
    <source>
        <dbReference type="EMBL" id="GJE02166.1"/>
    </source>
</evidence>